<dbReference type="InterPro" id="IPR000571">
    <property type="entry name" value="Znf_CCCH"/>
</dbReference>
<feature type="domain" description="C3H1-type" evidence="7">
    <location>
        <begin position="515"/>
        <end position="542"/>
    </location>
</feature>
<feature type="compositionally biased region" description="Polar residues" evidence="6">
    <location>
        <begin position="580"/>
        <end position="596"/>
    </location>
</feature>
<protein>
    <recommendedName>
        <fullName evidence="7">C3H1-type domain-containing protein</fullName>
    </recommendedName>
</protein>
<dbReference type="Gene3D" id="4.10.1000.10">
    <property type="entry name" value="Zinc finger, CCCH-type"/>
    <property type="match status" value="1"/>
</dbReference>
<keyword evidence="3 5" id="KW-0863">Zinc-finger</keyword>
<keyword evidence="9" id="KW-1185">Reference proteome</keyword>
<dbReference type="GO" id="GO:0045892">
    <property type="term" value="P:negative regulation of DNA-templated transcription"/>
    <property type="evidence" value="ECO:0007669"/>
    <property type="project" value="InterPro"/>
</dbReference>
<evidence type="ECO:0000259" key="7">
    <source>
        <dbReference type="PROSITE" id="PS50103"/>
    </source>
</evidence>
<feature type="region of interest" description="Disordered" evidence="6">
    <location>
        <begin position="1"/>
        <end position="20"/>
    </location>
</feature>
<dbReference type="AlphaFoldDB" id="B9S9D2"/>
<feature type="region of interest" description="Disordered" evidence="6">
    <location>
        <begin position="654"/>
        <end position="691"/>
    </location>
</feature>
<reference evidence="9" key="1">
    <citation type="journal article" date="2010" name="Nat. Biotechnol.">
        <title>Draft genome sequence of the oilseed species Ricinus communis.</title>
        <authorList>
            <person name="Chan A.P."/>
            <person name="Crabtree J."/>
            <person name="Zhao Q."/>
            <person name="Lorenzi H."/>
            <person name="Orvis J."/>
            <person name="Puiu D."/>
            <person name="Melake-Berhan A."/>
            <person name="Jones K.M."/>
            <person name="Redman J."/>
            <person name="Chen G."/>
            <person name="Cahoon E.B."/>
            <person name="Gedil M."/>
            <person name="Stanke M."/>
            <person name="Haas B.J."/>
            <person name="Wortman J.R."/>
            <person name="Fraser-Liggett C.M."/>
            <person name="Ravel J."/>
            <person name="Rabinowicz P.D."/>
        </authorList>
    </citation>
    <scope>NUCLEOTIDE SEQUENCE [LARGE SCALE GENOMIC DNA]</scope>
    <source>
        <strain evidence="9">cv. Hale</strain>
    </source>
</reference>
<feature type="compositionally biased region" description="Basic and acidic residues" evidence="6">
    <location>
        <begin position="895"/>
        <end position="908"/>
    </location>
</feature>
<feature type="region of interest" description="Disordered" evidence="6">
    <location>
        <begin position="302"/>
        <end position="334"/>
    </location>
</feature>
<feature type="compositionally biased region" description="Basic and acidic residues" evidence="6">
    <location>
        <begin position="307"/>
        <end position="330"/>
    </location>
</feature>
<dbReference type="SUPFAM" id="SSF90229">
    <property type="entry name" value="CCCH zinc finger"/>
    <property type="match status" value="2"/>
</dbReference>
<feature type="compositionally biased region" description="Polar residues" evidence="6">
    <location>
        <begin position="677"/>
        <end position="691"/>
    </location>
</feature>
<dbReference type="KEGG" id="rcu:8266814"/>
<feature type="region of interest" description="Disordered" evidence="6">
    <location>
        <begin position="722"/>
        <end position="764"/>
    </location>
</feature>
<feature type="compositionally biased region" description="Basic residues" evidence="6">
    <location>
        <begin position="456"/>
        <end position="468"/>
    </location>
</feature>
<feature type="region of interest" description="Disordered" evidence="6">
    <location>
        <begin position="376"/>
        <end position="404"/>
    </location>
</feature>
<feature type="compositionally biased region" description="Low complexity" evidence="6">
    <location>
        <begin position="654"/>
        <end position="669"/>
    </location>
</feature>
<name>B9S9D2_RICCO</name>
<evidence type="ECO:0000313" key="8">
    <source>
        <dbReference type="EMBL" id="EEF39688.1"/>
    </source>
</evidence>
<evidence type="ECO:0000256" key="6">
    <source>
        <dbReference type="SAM" id="MobiDB-lite"/>
    </source>
</evidence>
<dbReference type="FunCoup" id="B9S9D2">
    <property type="interactions" value="608"/>
</dbReference>
<feature type="zinc finger region" description="C3H1-type" evidence="5">
    <location>
        <begin position="545"/>
        <end position="568"/>
    </location>
</feature>
<feature type="region of interest" description="Disordered" evidence="6">
    <location>
        <begin position="439"/>
        <end position="473"/>
    </location>
</feature>
<gene>
    <name evidence="8" type="ORF">RCOM_0883990</name>
</gene>
<feature type="region of interest" description="Disordered" evidence="6">
    <location>
        <begin position="819"/>
        <end position="847"/>
    </location>
</feature>
<dbReference type="PANTHER" id="PTHR13119">
    <property type="entry name" value="ZINC FINGER CCCH DOMAIN-CONTAINING PROTEI"/>
    <property type="match status" value="1"/>
</dbReference>
<feature type="compositionally biased region" description="Polar residues" evidence="6">
    <location>
        <begin position="722"/>
        <end position="746"/>
    </location>
</feature>
<accession>B9S9D2</accession>
<evidence type="ECO:0000256" key="2">
    <source>
        <dbReference type="ARBA" id="ARBA00022737"/>
    </source>
</evidence>
<evidence type="ECO:0000256" key="5">
    <source>
        <dbReference type="PROSITE-ProRule" id="PRU00723"/>
    </source>
</evidence>
<keyword evidence="4 5" id="KW-0862">Zinc</keyword>
<proteinExistence type="predicted"/>
<feature type="domain" description="C3H1-type" evidence="7">
    <location>
        <begin position="486"/>
        <end position="513"/>
    </location>
</feature>
<dbReference type="SMART" id="SM00356">
    <property type="entry name" value="ZnF_C3H1"/>
    <property type="match status" value="3"/>
</dbReference>
<dbReference type="GO" id="GO:0008270">
    <property type="term" value="F:zinc ion binding"/>
    <property type="evidence" value="ECO:0007669"/>
    <property type="project" value="UniProtKB-KW"/>
</dbReference>
<feature type="domain" description="C3H1-type" evidence="7">
    <location>
        <begin position="545"/>
        <end position="568"/>
    </location>
</feature>
<feature type="compositionally biased region" description="Basic and acidic residues" evidence="6">
    <location>
        <begin position="822"/>
        <end position="831"/>
    </location>
</feature>
<organism evidence="8 9">
    <name type="scientific">Ricinus communis</name>
    <name type="common">Castor bean</name>
    <dbReference type="NCBI Taxonomy" id="3988"/>
    <lineage>
        <taxon>Eukaryota</taxon>
        <taxon>Viridiplantae</taxon>
        <taxon>Streptophyta</taxon>
        <taxon>Embryophyta</taxon>
        <taxon>Tracheophyta</taxon>
        <taxon>Spermatophyta</taxon>
        <taxon>Magnoliopsida</taxon>
        <taxon>eudicotyledons</taxon>
        <taxon>Gunneridae</taxon>
        <taxon>Pentapetalae</taxon>
        <taxon>rosids</taxon>
        <taxon>fabids</taxon>
        <taxon>Malpighiales</taxon>
        <taxon>Euphorbiaceae</taxon>
        <taxon>Acalyphoideae</taxon>
        <taxon>Acalypheae</taxon>
        <taxon>Ricinus</taxon>
    </lineage>
</organism>
<evidence type="ECO:0000256" key="1">
    <source>
        <dbReference type="ARBA" id="ARBA00022723"/>
    </source>
</evidence>
<feature type="region of interest" description="Disordered" evidence="6">
    <location>
        <begin position="129"/>
        <end position="153"/>
    </location>
</feature>
<dbReference type="InterPro" id="IPR036855">
    <property type="entry name" value="Znf_CCCH_sf"/>
</dbReference>
<evidence type="ECO:0000256" key="4">
    <source>
        <dbReference type="ARBA" id="ARBA00022833"/>
    </source>
</evidence>
<dbReference type="eggNOG" id="KOG1040">
    <property type="taxonomic scope" value="Eukaryota"/>
</dbReference>
<sequence length="932" mass="102359">MDKPQILPQKTPIHFPHRPKPHLKSQTYTNLVRIISECYNHPHLCKIPPSISQELIPAYDSNEPREASARQVLEQSELVTPDGTDHNYSVAQNNLSTDENVKAIGLQDGGFSDTQAVIYEIENIMGIEEDENTFKEKDTSDNDGSGGSGVDDKEFGQLQQVLMDELEHVMKGSEDVVHDNNCNFSTFLLDENRCGADKERASQNTCELIELSVDKSMDCKVLHISENNEEKNPSPRTNLLEVSHEMQQKEMESGKSVCANDAADSSNMIEDGKMEEGEIAGEFEVDERLDDMPLKDSALPLEQNKQLSEEFVDKNKFPSNDKRKSDRKDPGSLCMTVDMMNVTDKKGIEAKDVRNQMACKRKVVVYEDSILAQEPNEYKKQKKGHETKERNKGSGDKEKKKGNIGCPMICSNNSALSSKKLDQGATGSQGITCKEKQDSGLCNKKKRGPPSEEKKEKKKEKKRKKRAQKNRELGVKRLKLRPVEKPKPVVFCRHYIRGRCQEGEKCKFSHDTIPLTKSKPCCHFARNSCLKGDDCPFDHELSKYPCTNYASTGSCSRGDDCMFSHKLPLKEDLPSASNVCTPDLNSPSLPHASNSKKQLDSGGISHHTAKASPDTGGGLSRKDTERNVPKGVLGPHVLVPKGISFLSAGKSSVVESSHSTPRSSSLSRSEGFKVGNQRDQSAAGSNENSNEIPKRIPAALIPNGINFLSFGRAPLEFSGTRNLTSDSGAKSSLSSNFDAHKQSSFPGNDVQVGKETSESVSNSKPWLKRMLQKTEFAASSLKSNSLSFNESSINASIGNAQDSMPSSSATLVDRTLQESEILPDRRQDFRTISHGQPASPLGSGQSADCLGHARLKSAPNSAQKALISTLAFAAKVESQMKSKQPTISTLSLSSRADKETEDIGKSKDSQNNLAKASKILDFLSSVGDKTKR</sequence>
<feature type="region of interest" description="Disordered" evidence="6">
    <location>
        <begin position="880"/>
        <end position="910"/>
    </location>
</feature>
<dbReference type="STRING" id="3988.B9S9D2"/>
<feature type="compositionally biased region" description="Polar residues" evidence="6">
    <location>
        <begin position="880"/>
        <end position="894"/>
    </location>
</feature>
<dbReference type="PROSITE" id="PS50103">
    <property type="entry name" value="ZF_C3H1"/>
    <property type="match status" value="3"/>
</dbReference>
<dbReference type="GO" id="GO:0003723">
    <property type="term" value="F:RNA binding"/>
    <property type="evidence" value="ECO:0007669"/>
    <property type="project" value="InterPro"/>
</dbReference>
<evidence type="ECO:0000256" key="3">
    <source>
        <dbReference type="ARBA" id="ARBA00022771"/>
    </source>
</evidence>
<dbReference type="PANTHER" id="PTHR13119:SF12">
    <property type="entry name" value="PROTEIN SUPPRESSOR OF SABLE"/>
    <property type="match status" value="1"/>
</dbReference>
<keyword evidence="2" id="KW-0677">Repeat</keyword>
<dbReference type="InterPro" id="IPR045124">
    <property type="entry name" value="Su(sable)-like"/>
</dbReference>
<dbReference type="Proteomes" id="UP000008311">
    <property type="component" value="Unassembled WGS sequence"/>
</dbReference>
<keyword evidence="1 5" id="KW-0479">Metal-binding</keyword>
<feature type="zinc finger region" description="C3H1-type" evidence="5">
    <location>
        <begin position="486"/>
        <end position="513"/>
    </location>
</feature>
<dbReference type="GO" id="GO:0005634">
    <property type="term" value="C:nucleus"/>
    <property type="evidence" value="ECO:0000318"/>
    <property type="project" value="GO_Central"/>
</dbReference>
<dbReference type="OrthoDB" id="411372at2759"/>
<dbReference type="InParanoid" id="B9S9D2"/>
<dbReference type="Pfam" id="PF14608">
    <property type="entry name" value="zf-CCCH_2"/>
    <property type="match status" value="2"/>
</dbReference>
<feature type="region of interest" description="Disordered" evidence="6">
    <location>
        <begin position="580"/>
        <end position="635"/>
    </location>
</feature>
<feature type="zinc finger region" description="C3H1-type" evidence="5">
    <location>
        <begin position="515"/>
        <end position="542"/>
    </location>
</feature>
<feature type="compositionally biased region" description="Basic and acidic residues" evidence="6">
    <location>
        <begin position="376"/>
        <end position="401"/>
    </location>
</feature>
<dbReference type="Gene3D" id="2.30.30.1190">
    <property type="match status" value="1"/>
</dbReference>
<dbReference type="EMBL" id="EQ973897">
    <property type="protein sequence ID" value="EEF39688.1"/>
    <property type="molecule type" value="Genomic_DNA"/>
</dbReference>
<evidence type="ECO:0000313" key="9">
    <source>
        <dbReference type="Proteomes" id="UP000008311"/>
    </source>
</evidence>